<organism evidence="1 2">
    <name type="scientific">Chryseobacterium arthrosphaerae</name>
    <dbReference type="NCBI Taxonomy" id="651561"/>
    <lineage>
        <taxon>Bacteria</taxon>
        <taxon>Pseudomonadati</taxon>
        <taxon>Bacteroidota</taxon>
        <taxon>Flavobacteriia</taxon>
        <taxon>Flavobacteriales</taxon>
        <taxon>Weeksellaceae</taxon>
        <taxon>Chryseobacterium group</taxon>
        <taxon>Chryseobacterium</taxon>
    </lineage>
</organism>
<dbReference type="Proteomes" id="UP000276953">
    <property type="component" value="Unassembled WGS sequence"/>
</dbReference>
<dbReference type="AlphaFoldDB" id="A0A3S0Q464"/>
<sequence length="143" mass="16758">MSSIAEYEISFGVQEIHGRDYKFMKSNEFILSNLMSEYSTMRKSDEFVEAITYAQEHPQDGSIRFTTDGCSSWKYFHQLQKSILIRMLIMIRIQYLILFCQQMISKRSHGHGEISSVMEKITKVISPGKSLLINQIKIWQQHL</sequence>
<name>A0A3S0Q464_9FLAO</name>
<proteinExistence type="predicted"/>
<comment type="caution">
    <text evidence="1">The sequence shown here is derived from an EMBL/GenBank/DDBJ whole genome shotgun (WGS) entry which is preliminary data.</text>
</comment>
<gene>
    <name evidence="1" type="ORF">EJ377_15140</name>
</gene>
<dbReference type="EMBL" id="RYFC01000003">
    <property type="protein sequence ID" value="RTZ45985.1"/>
    <property type="molecule type" value="Genomic_DNA"/>
</dbReference>
<evidence type="ECO:0000313" key="1">
    <source>
        <dbReference type="EMBL" id="RTZ45985.1"/>
    </source>
</evidence>
<reference evidence="1 2" key="1">
    <citation type="submission" date="2018-12" db="EMBL/GenBank/DDBJ databases">
        <title>Draft Genome Sequence of Chryseobacterium arthrosphaerae strain ED882-96 Isolated from the Blood of a Patient with Liver Cirrhosis in Taiwan.</title>
        <authorList>
            <person name="Lin J.-N."/>
            <person name="Lai C.-H."/>
            <person name="Yang C.-H."/>
            <person name="Huang Y.-H."/>
        </authorList>
    </citation>
    <scope>NUCLEOTIDE SEQUENCE [LARGE SCALE GENOMIC DNA]</scope>
    <source>
        <strain evidence="1 2">ED882-96</strain>
    </source>
</reference>
<accession>A0A3S0Q464</accession>
<protein>
    <submittedName>
        <fullName evidence="1">Uncharacterized protein</fullName>
    </submittedName>
</protein>
<evidence type="ECO:0000313" key="2">
    <source>
        <dbReference type="Proteomes" id="UP000276953"/>
    </source>
</evidence>